<comment type="PTM">
    <text evidence="1">The full-lengh TYSND1 is the active the proteolytic processing of PTS1- and PTS2-proteins and in self-cleavage, and intermolecular self-cleavage of TYSND1 down-regulates its protease activity.</text>
</comment>
<evidence type="ECO:0000313" key="3">
    <source>
        <dbReference type="Proteomes" id="UP000749559"/>
    </source>
</evidence>
<dbReference type="GO" id="GO:0004252">
    <property type="term" value="F:serine-type endopeptidase activity"/>
    <property type="evidence" value="ECO:0007669"/>
    <property type="project" value="InterPro"/>
</dbReference>
<comment type="caution">
    <text evidence="2">The sequence shown here is derived from an EMBL/GenBank/DDBJ whole genome shotgun (WGS) entry which is preliminary data.</text>
</comment>
<keyword evidence="1" id="KW-0720">Serine protease</keyword>
<comment type="subcellular location">
    <subcellularLocation>
        <location evidence="1">Peroxisome</location>
    </subcellularLocation>
</comment>
<dbReference type="InterPro" id="IPR039245">
    <property type="entry name" value="TYSND1/DEG15"/>
</dbReference>
<comment type="function">
    <text evidence="1">Peroxisomal protease that mediates both the removal of the leader peptide from proteins containing a PTS2 target sequence and processes several PTS1-containing proteins. Catalyzes the processing of PTS1-proteins involved in the peroxisomal beta-oxidation of fatty acids.</text>
</comment>
<evidence type="ECO:0000313" key="2">
    <source>
        <dbReference type="EMBL" id="CAH1786357.1"/>
    </source>
</evidence>
<dbReference type="InterPro" id="IPR043504">
    <property type="entry name" value="Peptidase_S1_PA_chymotrypsin"/>
</dbReference>
<dbReference type="GO" id="GO:0005777">
    <property type="term" value="C:peroxisome"/>
    <property type="evidence" value="ECO:0007669"/>
    <property type="project" value="UniProtKB-SubCell"/>
</dbReference>
<name>A0A8S4P4C3_OWEFU</name>
<dbReference type="Gene3D" id="2.40.10.10">
    <property type="entry name" value="Trypsin-like serine proteases"/>
    <property type="match status" value="3"/>
</dbReference>
<dbReference type="Proteomes" id="UP000749559">
    <property type="component" value="Unassembled WGS sequence"/>
</dbReference>
<accession>A0A8S4P4C3</accession>
<dbReference type="PANTHER" id="PTHR21004:SF0">
    <property type="entry name" value="PEROXISOMAL LEADER PEPTIDE-PROCESSING PROTEASE"/>
    <property type="match status" value="1"/>
</dbReference>
<dbReference type="GO" id="GO:0031998">
    <property type="term" value="P:regulation of fatty acid beta-oxidation"/>
    <property type="evidence" value="ECO:0007669"/>
    <property type="project" value="TreeGrafter"/>
</dbReference>
<keyword evidence="3" id="KW-1185">Reference proteome</keyword>
<dbReference type="Pfam" id="PF13365">
    <property type="entry name" value="Trypsin_2"/>
    <property type="match status" value="1"/>
</dbReference>
<dbReference type="OrthoDB" id="17845at2759"/>
<gene>
    <name evidence="2" type="ORF">OFUS_LOCUS12270</name>
</gene>
<dbReference type="AlphaFoldDB" id="A0A8S4P4C3"/>
<reference evidence="2" key="1">
    <citation type="submission" date="2022-03" db="EMBL/GenBank/DDBJ databases">
        <authorList>
            <person name="Martin C."/>
        </authorList>
    </citation>
    <scope>NUCLEOTIDE SEQUENCE</scope>
</reference>
<comment type="similarity">
    <text evidence="1">Belongs to the peptidase S1B family.</text>
</comment>
<dbReference type="InterPro" id="IPR009003">
    <property type="entry name" value="Peptidase_S1_PA"/>
</dbReference>
<organism evidence="2 3">
    <name type="scientific">Owenia fusiformis</name>
    <name type="common">Polychaete worm</name>
    <dbReference type="NCBI Taxonomy" id="6347"/>
    <lineage>
        <taxon>Eukaryota</taxon>
        <taxon>Metazoa</taxon>
        <taxon>Spiralia</taxon>
        <taxon>Lophotrochozoa</taxon>
        <taxon>Annelida</taxon>
        <taxon>Polychaeta</taxon>
        <taxon>Sedentaria</taxon>
        <taxon>Canalipalpata</taxon>
        <taxon>Sabellida</taxon>
        <taxon>Oweniida</taxon>
        <taxon>Oweniidae</taxon>
        <taxon>Owenia</taxon>
    </lineage>
</organism>
<keyword evidence="1" id="KW-0576">Peroxisome</keyword>
<proteinExistence type="inferred from homology"/>
<dbReference type="SUPFAM" id="SSF50494">
    <property type="entry name" value="Trypsin-like serine proteases"/>
    <property type="match status" value="2"/>
</dbReference>
<dbReference type="EC" id="3.4.21.-" evidence="1"/>
<dbReference type="EMBL" id="CAIIXF020000006">
    <property type="protein sequence ID" value="CAH1786357.1"/>
    <property type="molecule type" value="Genomic_DNA"/>
</dbReference>
<keyword evidence="1" id="KW-0378">Hydrolase</keyword>
<sequence length="561" mass="61531">MEQVCVVEISGKNSEGKSESTSGSGIIVNATHGLVISHASLLYPFTDSHNPINYADNNNVRYKVLVQTPEKNKKKQVTLNASSALEKEYNKTLDHVDDNVLHSKLIKTHYAENVLIWECKAFKDSLRKLMSKYDGWKFADDPALSTVKQGAKSQEIEAKDDIDHEKLNSLLSCFIMLKLENWTPQTSMIDVPVYPSVQLRIGQTCRVLGTPFGTLSPAVFMNSLSSGVISNVSGVNNALILTDARCIPGTEGGPLCIQKNNHRQIAGLVVTSLCWKTNEWIGLSVACSFSEILSSLQESLQFDESAIIQSIKSRVSTLAVEAKPQDKQVINQPDMRSVVFVRAATSWGSGIVIDGASGLILTCSHVIKDAKAPAVRVRSHTRLNIWYNVEIVYSTPLSKVFDVAILKLLNYTPDSLPQANICSDVKKGMTVYAVGHALFDSQHNLSPTMTRGNISTVVSRGHMPVILQSSCAVHSGASGGALMTPEGLVAGLITCNSRDTDSGACFPHVNLSVPLPTIWPILRHYIQNKDVKILKHLNVEDMVIASLWKLQRYIHQTLSRL</sequence>
<dbReference type="PANTHER" id="PTHR21004">
    <property type="entry name" value="SERINE PROTEASE-RELATED"/>
    <property type="match status" value="1"/>
</dbReference>
<dbReference type="GO" id="GO:0016485">
    <property type="term" value="P:protein processing"/>
    <property type="evidence" value="ECO:0007669"/>
    <property type="project" value="InterPro"/>
</dbReference>
<keyword evidence="1" id="KW-0645">Protease</keyword>
<protein>
    <recommendedName>
        <fullName evidence="1">Peroxisomal leader peptide-processing protease</fullName>
        <ecNumber evidence="1">3.4.21.-</ecNumber>
    </recommendedName>
</protein>
<evidence type="ECO:0000256" key="1">
    <source>
        <dbReference type="PIRNR" id="PIRNR037989"/>
    </source>
</evidence>